<evidence type="ECO:0000256" key="1">
    <source>
        <dbReference type="ARBA" id="ARBA00004370"/>
    </source>
</evidence>
<name>A0A2G9GY98_9LAMI</name>
<sequence>MPESGAATCCKCCTSFIITSGVTALFMWLSLRTEKPTCSIQDFYVPALNRTANSNANRNNHTIYFDLKLDNKMKDKGVKYANINLTFFYSQNDSRLPVANYMVPGFYQGHGKKARRRELVVASGLPWAAALDALSNGSAVNFGVDLATRVKFKILFWYTKRHSLIVAADVEVNNSGRKVNKKGIKLKSKRKNHNTKKLKSEAPYPKSHRARVEPLAVLAFFFISLL</sequence>
<keyword evidence="3" id="KW-0812">Transmembrane</keyword>
<dbReference type="OrthoDB" id="1914670at2759"/>
<keyword evidence="5" id="KW-1185">Reference proteome</keyword>
<dbReference type="AlphaFoldDB" id="A0A2G9GY98"/>
<dbReference type="InterPro" id="IPR044839">
    <property type="entry name" value="NDR1-like"/>
</dbReference>
<proteinExistence type="predicted"/>
<keyword evidence="2 3" id="KW-0472">Membrane</keyword>
<evidence type="ECO:0000313" key="5">
    <source>
        <dbReference type="Proteomes" id="UP000231279"/>
    </source>
</evidence>
<protein>
    <recommendedName>
        <fullName evidence="6">Late embryogenesis abundant protein LEA-2 subgroup domain-containing protein</fullName>
    </recommendedName>
</protein>
<dbReference type="GO" id="GO:0009506">
    <property type="term" value="C:plasmodesma"/>
    <property type="evidence" value="ECO:0007669"/>
    <property type="project" value="TreeGrafter"/>
</dbReference>
<evidence type="ECO:0008006" key="6">
    <source>
        <dbReference type="Google" id="ProtNLM"/>
    </source>
</evidence>
<dbReference type="PANTHER" id="PTHR31415:SF52">
    <property type="entry name" value="LATE EMBRYOGENESIS ABUNDANT (LEA) HYDROXYPROLINE-RICH GLYCOPROTEIN FAMILY-RELATED"/>
    <property type="match status" value="1"/>
</dbReference>
<evidence type="ECO:0000256" key="2">
    <source>
        <dbReference type="ARBA" id="ARBA00023136"/>
    </source>
</evidence>
<dbReference type="PANTHER" id="PTHR31415">
    <property type="entry name" value="OS05G0367900 PROTEIN"/>
    <property type="match status" value="1"/>
</dbReference>
<keyword evidence="3" id="KW-1133">Transmembrane helix</keyword>
<organism evidence="4 5">
    <name type="scientific">Handroanthus impetiginosus</name>
    <dbReference type="NCBI Taxonomy" id="429701"/>
    <lineage>
        <taxon>Eukaryota</taxon>
        <taxon>Viridiplantae</taxon>
        <taxon>Streptophyta</taxon>
        <taxon>Embryophyta</taxon>
        <taxon>Tracheophyta</taxon>
        <taxon>Spermatophyta</taxon>
        <taxon>Magnoliopsida</taxon>
        <taxon>eudicotyledons</taxon>
        <taxon>Gunneridae</taxon>
        <taxon>Pentapetalae</taxon>
        <taxon>asterids</taxon>
        <taxon>lamiids</taxon>
        <taxon>Lamiales</taxon>
        <taxon>Bignoniaceae</taxon>
        <taxon>Crescentiina</taxon>
        <taxon>Tabebuia alliance</taxon>
        <taxon>Handroanthus</taxon>
    </lineage>
</organism>
<comment type="caution">
    <text evidence="4">The sequence shown here is derived from an EMBL/GenBank/DDBJ whole genome shotgun (WGS) entry which is preliminary data.</text>
</comment>
<dbReference type="Proteomes" id="UP000231279">
    <property type="component" value="Unassembled WGS sequence"/>
</dbReference>
<dbReference type="STRING" id="429701.A0A2G9GY98"/>
<dbReference type="GO" id="GO:0005886">
    <property type="term" value="C:plasma membrane"/>
    <property type="evidence" value="ECO:0007669"/>
    <property type="project" value="TreeGrafter"/>
</dbReference>
<feature type="transmembrane region" description="Helical" evidence="3">
    <location>
        <begin position="12"/>
        <end position="31"/>
    </location>
</feature>
<accession>A0A2G9GY98</accession>
<dbReference type="GO" id="GO:0098542">
    <property type="term" value="P:defense response to other organism"/>
    <property type="evidence" value="ECO:0007669"/>
    <property type="project" value="InterPro"/>
</dbReference>
<comment type="subcellular location">
    <subcellularLocation>
        <location evidence="1">Membrane</location>
    </subcellularLocation>
</comment>
<reference evidence="5" key="1">
    <citation type="journal article" date="2018" name="Gigascience">
        <title>Genome assembly of the Pink Ipe (Handroanthus impetiginosus, Bignoniaceae), a highly valued, ecologically keystone Neotropical timber forest tree.</title>
        <authorList>
            <person name="Silva-Junior O.B."/>
            <person name="Grattapaglia D."/>
            <person name="Novaes E."/>
            <person name="Collevatti R.G."/>
        </authorList>
    </citation>
    <scope>NUCLEOTIDE SEQUENCE [LARGE SCALE GENOMIC DNA]</scope>
    <source>
        <strain evidence="5">cv. UFG-1</strain>
    </source>
</reference>
<gene>
    <name evidence="4" type="ORF">CDL12_17163</name>
</gene>
<evidence type="ECO:0000256" key="3">
    <source>
        <dbReference type="SAM" id="Phobius"/>
    </source>
</evidence>
<dbReference type="EMBL" id="NKXS01003276">
    <property type="protein sequence ID" value="PIN10251.1"/>
    <property type="molecule type" value="Genomic_DNA"/>
</dbReference>
<evidence type="ECO:0000313" key="4">
    <source>
        <dbReference type="EMBL" id="PIN10251.1"/>
    </source>
</evidence>